<dbReference type="OrthoDB" id="191686at2759"/>
<dbReference type="InterPro" id="IPR002048">
    <property type="entry name" value="EF_hand_dom"/>
</dbReference>
<accession>A0A078AE41</accession>
<dbReference type="InParanoid" id="A0A078AE41"/>
<dbReference type="SUPFAM" id="SSF47473">
    <property type="entry name" value="EF-hand"/>
    <property type="match status" value="2"/>
</dbReference>
<keyword evidence="3" id="KW-0479">Metal-binding</keyword>
<dbReference type="Pfam" id="PF13202">
    <property type="entry name" value="EF-hand_5"/>
    <property type="match status" value="1"/>
</dbReference>
<evidence type="ECO:0000256" key="1">
    <source>
        <dbReference type="ARBA" id="ARBA00006049"/>
    </source>
</evidence>
<evidence type="ECO:0000256" key="4">
    <source>
        <dbReference type="ARBA" id="ARBA00022737"/>
    </source>
</evidence>
<comment type="similarity">
    <text evidence="1">Belongs to the recoverin family.</text>
</comment>
<dbReference type="PANTHER" id="PTHR23055">
    <property type="entry name" value="CALCIUM BINDING PROTEINS"/>
    <property type="match status" value="1"/>
</dbReference>
<keyword evidence="4" id="KW-0677">Repeat</keyword>
<keyword evidence="9" id="KW-1185">Reference proteome</keyword>
<keyword evidence="2" id="KW-0519">Myristate</keyword>
<evidence type="ECO:0000256" key="2">
    <source>
        <dbReference type="ARBA" id="ARBA00022707"/>
    </source>
</evidence>
<name>A0A078AE41_STYLE</name>
<evidence type="ECO:0000259" key="7">
    <source>
        <dbReference type="PROSITE" id="PS50222"/>
    </source>
</evidence>
<dbReference type="PRINTS" id="PR00450">
    <property type="entry name" value="RECOVERIN"/>
</dbReference>
<dbReference type="Proteomes" id="UP000039865">
    <property type="component" value="Unassembled WGS sequence"/>
</dbReference>
<dbReference type="PROSITE" id="PS50222">
    <property type="entry name" value="EF_HAND_2"/>
    <property type="match status" value="1"/>
</dbReference>
<dbReference type="EMBL" id="CCKQ01008994">
    <property type="protein sequence ID" value="CDW80465.1"/>
    <property type="molecule type" value="Genomic_DNA"/>
</dbReference>
<dbReference type="AlphaFoldDB" id="A0A078AE41"/>
<dbReference type="Gene3D" id="1.10.238.10">
    <property type="entry name" value="EF-hand"/>
    <property type="match status" value="2"/>
</dbReference>
<evidence type="ECO:0000313" key="9">
    <source>
        <dbReference type="Proteomes" id="UP000039865"/>
    </source>
</evidence>
<evidence type="ECO:0000313" key="8">
    <source>
        <dbReference type="EMBL" id="CDW80465.1"/>
    </source>
</evidence>
<reference evidence="8 9" key="1">
    <citation type="submission" date="2014-06" db="EMBL/GenBank/DDBJ databases">
        <authorList>
            <person name="Swart Estienne"/>
        </authorList>
    </citation>
    <scope>NUCLEOTIDE SEQUENCE [LARGE SCALE GENOMIC DNA]</scope>
    <source>
        <strain evidence="8 9">130c</strain>
    </source>
</reference>
<feature type="domain" description="EF-hand" evidence="7">
    <location>
        <begin position="47"/>
        <end position="82"/>
    </location>
</feature>
<keyword evidence="6" id="KW-0449">Lipoprotein</keyword>
<evidence type="ECO:0000256" key="3">
    <source>
        <dbReference type="ARBA" id="ARBA00022723"/>
    </source>
</evidence>
<dbReference type="GO" id="GO:0005509">
    <property type="term" value="F:calcium ion binding"/>
    <property type="evidence" value="ECO:0007669"/>
    <property type="project" value="InterPro"/>
</dbReference>
<evidence type="ECO:0000256" key="6">
    <source>
        <dbReference type="ARBA" id="ARBA00023288"/>
    </source>
</evidence>
<gene>
    <name evidence="8" type="primary">Contig14749.g15707</name>
    <name evidence="8" type="ORF">STYLEM_9463</name>
</gene>
<dbReference type="InterPro" id="IPR028846">
    <property type="entry name" value="Recoverin"/>
</dbReference>
<evidence type="ECO:0000256" key="5">
    <source>
        <dbReference type="ARBA" id="ARBA00022837"/>
    </source>
</evidence>
<proteinExistence type="inferred from homology"/>
<organism evidence="8 9">
    <name type="scientific">Stylonychia lemnae</name>
    <name type="common">Ciliate</name>
    <dbReference type="NCBI Taxonomy" id="5949"/>
    <lineage>
        <taxon>Eukaryota</taxon>
        <taxon>Sar</taxon>
        <taxon>Alveolata</taxon>
        <taxon>Ciliophora</taxon>
        <taxon>Intramacronucleata</taxon>
        <taxon>Spirotrichea</taxon>
        <taxon>Stichotrichia</taxon>
        <taxon>Sporadotrichida</taxon>
        <taxon>Oxytrichidae</taxon>
        <taxon>Stylonychinae</taxon>
        <taxon>Stylonychia</taxon>
    </lineage>
</organism>
<dbReference type="InterPro" id="IPR018247">
    <property type="entry name" value="EF_Hand_1_Ca_BS"/>
</dbReference>
<dbReference type="InterPro" id="IPR011992">
    <property type="entry name" value="EF-hand-dom_pair"/>
</dbReference>
<keyword evidence="5" id="KW-0106">Calcium</keyword>
<sequence>MEEDPNLTLVCGYNEFDPFIKFGRDNLLFVKREYLDKGFLQALFNIENHPFAEDFFLFFDTNRDGLIDFYEVVMGLDSVEKGDFEQKCKFCFAMYDILENGVLDIFTLREVLKKSYVNQIIQLESAISKLSTHKTINHDGWTFDEFEQEVFPFLEKSLSLALDRMEFHKQLINELEFRFNFTLESLEHLWNMYRSTIDKNVSENRLKTAVAFAAHSPELVTKEQFKLIMLDVFKVKDAHLVNNIFVIADTDGNGALDIRELIGNMVFWLRGTLGYKFALFFEVFVSVNGGVFVSKENLIKVIGDALKVFKESFFLAKSTADRMNTTLNGLITYEEFNNYCKSNPQAIDFLCRLTIGPYPLSDELSQRMIEFQKAKMIEYYPQLQLQQDPNQQAIIDNQRTASRQNLSKSFIESSSNNNLNSNQQQFMTPNKKLLPLMPPPQYSGNNYQIVPLEDNKKNRLNSQQGRLNFAGMGQQQMFNHIRSNAAELSRIGQTPVNPNKRWIVRD</sequence>
<dbReference type="PROSITE" id="PS00018">
    <property type="entry name" value="EF_HAND_1"/>
    <property type="match status" value="2"/>
</dbReference>
<dbReference type="PANTHER" id="PTHR23055:SF178">
    <property type="entry name" value="NEUROCALCIN HOMOLOG"/>
    <property type="match status" value="1"/>
</dbReference>
<protein>
    <submittedName>
        <fullName evidence="8">Hippocalcin-like protein 1</fullName>
    </submittedName>
</protein>